<dbReference type="Pfam" id="PF12146">
    <property type="entry name" value="Hydrolase_4"/>
    <property type="match status" value="1"/>
</dbReference>
<dbReference type="PRINTS" id="PR00111">
    <property type="entry name" value="ABHYDROLASE"/>
</dbReference>
<dbReference type="InterPro" id="IPR029058">
    <property type="entry name" value="AB_hydrolase_fold"/>
</dbReference>
<feature type="domain" description="Serine aminopeptidase S33" evidence="1">
    <location>
        <begin position="106"/>
        <end position="207"/>
    </location>
</feature>
<evidence type="ECO:0000313" key="2">
    <source>
        <dbReference type="EMBL" id="SFE16465.1"/>
    </source>
</evidence>
<dbReference type="PANTHER" id="PTHR12277">
    <property type="entry name" value="ALPHA/BETA HYDROLASE DOMAIN-CONTAINING PROTEIN"/>
    <property type="match status" value="1"/>
</dbReference>
<evidence type="ECO:0000313" key="3">
    <source>
        <dbReference type="Proteomes" id="UP000243950"/>
    </source>
</evidence>
<name>A0A1I1YA04_PSEOC</name>
<keyword evidence="3" id="KW-1185">Reference proteome</keyword>
<sequence>MATTLIHTLRRRWLSIGLLALLAVGLPVGCAQLEQKERELVFRIEPGTASWFHGLPAGVKDMTLSVPEFGDSQSIHAWWWPARKANAPTLLYLHGSRWNLTGQLFRIEQLHAMGFAVLAIDYRGFGESRGDLPSERTLYEDAEIAWQRLTELQPDPAKRFIYGHSLGGAVAVNLADSLGRDRHTPPLAGLIIESTFTNLADAATAVAAEYTSLPVRWLLSQKFDSLSKIGDIKVPVLIAHGTGDRYVPARFSESLYQAANQPKRLLLIDGGNHNNSMRTGSREYREAIRTLFSQQTIGKG</sequence>
<dbReference type="SUPFAM" id="SSF53474">
    <property type="entry name" value="alpha/beta-Hydrolases"/>
    <property type="match status" value="1"/>
</dbReference>
<proteinExistence type="predicted"/>
<dbReference type="RefSeq" id="WP_093506639.1">
    <property type="nucleotide sequence ID" value="NZ_BSSG01000010.1"/>
</dbReference>
<evidence type="ECO:0000259" key="1">
    <source>
        <dbReference type="Pfam" id="PF12146"/>
    </source>
</evidence>
<dbReference type="InterPro" id="IPR000073">
    <property type="entry name" value="AB_hydrolase_1"/>
</dbReference>
<dbReference type="EMBL" id="FOMO01000010">
    <property type="protein sequence ID" value="SFE16465.1"/>
    <property type="molecule type" value="Genomic_DNA"/>
</dbReference>
<accession>A0A1I1YA04</accession>
<gene>
    <name evidence="2" type="ORF">SAMN05216372_11072</name>
</gene>
<dbReference type="Gene3D" id="3.40.50.1820">
    <property type="entry name" value="alpha/beta hydrolase"/>
    <property type="match status" value="1"/>
</dbReference>
<organism evidence="2 3">
    <name type="scientific">Pseudomonas straminea</name>
    <dbReference type="NCBI Taxonomy" id="47882"/>
    <lineage>
        <taxon>Bacteria</taxon>
        <taxon>Pseudomonadati</taxon>
        <taxon>Pseudomonadota</taxon>
        <taxon>Gammaproteobacteria</taxon>
        <taxon>Pseudomonadales</taxon>
        <taxon>Pseudomonadaceae</taxon>
        <taxon>Phytopseudomonas</taxon>
    </lineage>
</organism>
<dbReference type="InterPro" id="IPR022742">
    <property type="entry name" value="Hydrolase_4"/>
</dbReference>
<protein>
    <recommendedName>
        <fullName evidence="1">Serine aminopeptidase S33 domain-containing protein</fullName>
    </recommendedName>
</protein>
<dbReference type="PANTHER" id="PTHR12277:SF81">
    <property type="entry name" value="PROTEIN ABHD13"/>
    <property type="match status" value="1"/>
</dbReference>
<dbReference type="AlphaFoldDB" id="A0A1I1YA04"/>
<dbReference type="Proteomes" id="UP000243950">
    <property type="component" value="Unassembled WGS sequence"/>
</dbReference>
<reference evidence="3" key="1">
    <citation type="submission" date="2016-10" db="EMBL/GenBank/DDBJ databases">
        <authorList>
            <person name="Varghese N."/>
            <person name="Submissions S."/>
        </authorList>
    </citation>
    <scope>NUCLEOTIDE SEQUENCE [LARGE SCALE GENOMIC DNA]</scope>
    <source>
        <strain evidence="3">JCM 2783</strain>
    </source>
</reference>